<dbReference type="GO" id="GO:0009103">
    <property type="term" value="P:lipopolysaccharide biosynthetic process"/>
    <property type="evidence" value="ECO:0007669"/>
    <property type="project" value="TreeGrafter"/>
</dbReference>
<dbReference type="GO" id="GO:0071555">
    <property type="term" value="P:cell wall organization"/>
    <property type="evidence" value="ECO:0007669"/>
    <property type="project" value="TreeGrafter"/>
</dbReference>
<dbReference type="STRING" id="521045.Kole_1761"/>
<dbReference type="KEGG" id="kol:Kole_1761"/>
<feature type="transmembrane region" description="Helical" evidence="8">
    <location>
        <begin position="110"/>
        <end position="127"/>
    </location>
</feature>
<dbReference type="InterPro" id="IPR000715">
    <property type="entry name" value="Glycosyl_transferase_4"/>
</dbReference>
<feature type="transmembrane region" description="Helical" evidence="8">
    <location>
        <begin position="201"/>
        <end position="221"/>
    </location>
</feature>
<protein>
    <submittedName>
        <fullName evidence="9">Glycosyl transferase family 4</fullName>
    </submittedName>
</protein>
<proteinExistence type="predicted"/>
<dbReference type="RefSeq" id="WP_015869090.1">
    <property type="nucleotide sequence ID" value="NC_012785.1"/>
</dbReference>
<evidence type="ECO:0000313" key="9">
    <source>
        <dbReference type="EMBL" id="ACR80446.1"/>
    </source>
</evidence>
<dbReference type="CDD" id="cd06853">
    <property type="entry name" value="GT_WecA_like"/>
    <property type="match status" value="1"/>
</dbReference>
<dbReference type="HOGENOM" id="CLU_023982_2_0_0"/>
<dbReference type="AlphaFoldDB" id="C5CFV2"/>
<feature type="binding site" evidence="7">
    <location>
        <position position="125"/>
    </location>
    <ligand>
        <name>Mg(2+)</name>
        <dbReference type="ChEBI" id="CHEBI:18420"/>
    </ligand>
</feature>
<dbReference type="EMBL" id="CP001634">
    <property type="protein sequence ID" value="ACR80446.1"/>
    <property type="molecule type" value="Genomic_DNA"/>
</dbReference>
<dbReference type="GO" id="GO:0016780">
    <property type="term" value="F:phosphotransferase activity, for other substituted phosphate groups"/>
    <property type="evidence" value="ECO:0007669"/>
    <property type="project" value="InterPro"/>
</dbReference>
<dbReference type="GO" id="GO:0044038">
    <property type="term" value="P:cell wall macromolecule biosynthetic process"/>
    <property type="evidence" value="ECO:0007669"/>
    <property type="project" value="TreeGrafter"/>
</dbReference>
<evidence type="ECO:0000256" key="6">
    <source>
        <dbReference type="ARBA" id="ARBA00023136"/>
    </source>
</evidence>
<evidence type="ECO:0000256" key="4">
    <source>
        <dbReference type="ARBA" id="ARBA00022692"/>
    </source>
</evidence>
<accession>C5CFV2</accession>
<evidence type="ECO:0000256" key="8">
    <source>
        <dbReference type="SAM" id="Phobius"/>
    </source>
</evidence>
<keyword evidence="7" id="KW-0479">Metal-binding</keyword>
<comment type="subcellular location">
    <subcellularLocation>
        <location evidence="1">Cell membrane</location>
        <topology evidence="1">Multi-pass membrane protein</topology>
    </subcellularLocation>
</comment>
<gene>
    <name evidence="9" type="ordered locus">Kole_1761</name>
</gene>
<organism evidence="9 10">
    <name type="scientific">Kosmotoga olearia (strain ATCC BAA-1733 / DSM 21960 / TBF 19.5.1)</name>
    <dbReference type="NCBI Taxonomy" id="521045"/>
    <lineage>
        <taxon>Bacteria</taxon>
        <taxon>Thermotogati</taxon>
        <taxon>Thermotogota</taxon>
        <taxon>Thermotogae</taxon>
        <taxon>Kosmotogales</taxon>
        <taxon>Kosmotogaceae</taxon>
        <taxon>Kosmotoga</taxon>
    </lineage>
</organism>
<dbReference type="Proteomes" id="UP000002382">
    <property type="component" value="Chromosome"/>
</dbReference>
<feature type="binding site" evidence="7">
    <location>
        <position position="179"/>
    </location>
    <ligand>
        <name>Mg(2+)</name>
        <dbReference type="ChEBI" id="CHEBI:18420"/>
    </ligand>
</feature>
<reference evidence="9 10" key="1">
    <citation type="submission" date="2009-06" db="EMBL/GenBank/DDBJ databases">
        <title>Complete sequence of Thermotogales bacterium TBF 19.5.1.</title>
        <authorList>
            <consortium name="US DOE Joint Genome Institute"/>
            <person name="Lucas S."/>
            <person name="Copeland A."/>
            <person name="Lapidus A."/>
            <person name="Glavina del Rio T."/>
            <person name="Tice H."/>
            <person name="Bruce D."/>
            <person name="Goodwin L."/>
            <person name="Pitluck S."/>
            <person name="Chertkov O."/>
            <person name="Brettin T."/>
            <person name="Detter J.C."/>
            <person name="Han C."/>
            <person name="Schmutz J."/>
            <person name="Larimer F."/>
            <person name="Land M."/>
            <person name="Hauser L."/>
            <person name="Kyrpides N."/>
            <person name="Ovchinnikova G."/>
            <person name="Noll K."/>
        </authorList>
    </citation>
    <scope>NUCLEOTIDE SEQUENCE [LARGE SCALE GENOMIC DNA]</scope>
    <source>
        <strain evidence="10">ATCC BAA-1733 / DSM 21960 / TBF 19.5.1</strain>
    </source>
</reference>
<sequence>MEFLLACSLSIFMTFVFRHIGIKFGFLDKPAGKLKPHETAIPYTGGTAILLSLIPWLIHEPGYMVVVVSLWAIGFIDDVKGLNPSLRLMIELLAGFLFSLYYLNNSFFESLFLAFLFAAVVNAFNMIDGMDGVCSGVVVVSALVLVIVFQLHPLLLAFAGTFFGFFVWNFPPAKIFLGDQGSYIAGAFMGMMLLNSYGTESFIPVLAVVWLPLLDLSAGFLRRIIAGKSPFEGDRDHFYDKLFSLTKENKKATTILSIMMAFLWSVLGLLPNAIMSVSLLCLLSVVLVFKLKLLKQQSI</sequence>
<evidence type="ECO:0000256" key="2">
    <source>
        <dbReference type="ARBA" id="ARBA00022475"/>
    </source>
</evidence>
<dbReference type="PANTHER" id="PTHR22926">
    <property type="entry name" value="PHOSPHO-N-ACETYLMURAMOYL-PENTAPEPTIDE-TRANSFERASE"/>
    <property type="match status" value="1"/>
</dbReference>
<evidence type="ECO:0000313" key="10">
    <source>
        <dbReference type="Proteomes" id="UP000002382"/>
    </source>
</evidence>
<evidence type="ECO:0000256" key="7">
    <source>
        <dbReference type="PIRSR" id="PIRSR600715-1"/>
    </source>
</evidence>
<dbReference type="GO" id="GO:0046872">
    <property type="term" value="F:metal ion binding"/>
    <property type="evidence" value="ECO:0007669"/>
    <property type="project" value="UniProtKB-KW"/>
</dbReference>
<evidence type="ECO:0000256" key="5">
    <source>
        <dbReference type="ARBA" id="ARBA00022989"/>
    </source>
</evidence>
<feature type="transmembrane region" description="Helical" evidence="8">
    <location>
        <begin position="273"/>
        <end position="291"/>
    </location>
</feature>
<dbReference type="GO" id="GO:0005886">
    <property type="term" value="C:plasma membrane"/>
    <property type="evidence" value="ECO:0007669"/>
    <property type="project" value="UniProtKB-SubCell"/>
</dbReference>
<dbReference type="OrthoDB" id="9783652at2"/>
<keyword evidence="5 8" id="KW-1133">Transmembrane helix</keyword>
<dbReference type="Pfam" id="PF00953">
    <property type="entry name" value="Glycos_transf_4"/>
    <property type="match status" value="1"/>
</dbReference>
<dbReference type="eggNOG" id="COG0472">
    <property type="taxonomic scope" value="Bacteria"/>
</dbReference>
<keyword evidence="3 9" id="KW-0808">Transferase</keyword>
<evidence type="ECO:0000256" key="3">
    <source>
        <dbReference type="ARBA" id="ARBA00022679"/>
    </source>
</evidence>
<keyword evidence="6 8" id="KW-0472">Membrane</keyword>
<feature type="transmembrane region" description="Helical" evidence="8">
    <location>
        <begin position="139"/>
        <end position="168"/>
    </location>
</feature>
<reference evidence="9 10" key="2">
    <citation type="journal article" date="2011" name="J. Bacteriol.">
        <title>Genome Sequence of Kosmotoga olearia Strain TBF 19.5.1, a Thermophilic Bacterium with a Wide Growth Temperature Range, Isolated from the Troll B Oil Platform in the North Sea.</title>
        <authorList>
            <person name="Swithers K.S."/>
            <person name="Dipippo J.L."/>
            <person name="Bruce D.C."/>
            <person name="Detter C."/>
            <person name="Tapia R."/>
            <person name="Han S."/>
            <person name="Goodwin L.A."/>
            <person name="Han J."/>
            <person name="Woyke T."/>
            <person name="Pitluck S."/>
            <person name="Pennacchio L."/>
            <person name="Nolan M."/>
            <person name="Mikhailova N."/>
            <person name="Land M.L."/>
            <person name="Nesbo C.L."/>
            <person name="Gogarten J.P."/>
            <person name="Noll K.M."/>
        </authorList>
    </citation>
    <scope>NUCLEOTIDE SEQUENCE [LARGE SCALE GENOMIC DNA]</scope>
    <source>
        <strain evidence="10">ATCC BAA-1733 / DSM 21960 / TBF 19.5.1</strain>
    </source>
</reference>
<comment type="cofactor">
    <cofactor evidence="7">
        <name>Mg(2+)</name>
        <dbReference type="ChEBI" id="CHEBI:18420"/>
    </cofactor>
</comment>
<name>C5CFV2_KOSOT</name>
<keyword evidence="7" id="KW-0460">Magnesium</keyword>
<keyword evidence="10" id="KW-1185">Reference proteome</keyword>
<keyword evidence="4 8" id="KW-0812">Transmembrane</keyword>
<evidence type="ECO:0000256" key="1">
    <source>
        <dbReference type="ARBA" id="ARBA00004651"/>
    </source>
</evidence>
<keyword evidence="2" id="KW-1003">Cell membrane</keyword>
<dbReference type="PANTHER" id="PTHR22926:SF3">
    <property type="entry name" value="UNDECAPRENYL-PHOSPHATE ALPHA-N-ACETYLGLUCOSAMINYL 1-PHOSPHATE TRANSFERASE"/>
    <property type="match status" value="1"/>
</dbReference>